<keyword evidence="1" id="KW-0175">Coiled coil</keyword>
<keyword evidence="4" id="KW-1185">Reference proteome</keyword>
<reference evidence="3 4" key="1">
    <citation type="submission" date="2019-03" db="EMBL/GenBank/DDBJ databases">
        <title>Genomic Encyclopedia of Archaeal and Bacterial Type Strains, Phase II (KMG-II): from individual species to whole genera.</title>
        <authorList>
            <person name="Goeker M."/>
        </authorList>
    </citation>
    <scope>NUCLEOTIDE SEQUENCE [LARGE SCALE GENOMIC DNA]</scope>
    <source>
        <strain evidence="3 4">ATCC 25309</strain>
    </source>
</reference>
<comment type="caution">
    <text evidence="3">The sequence shown here is derived from an EMBL/GenBank/DDBJ whole genome shotgun (WGS) entry which is preliminary data.</text>
</comment>
<dbReference type="InterPro" id="IPR035437">
    <property type="entry name" value="SNase_OB-fold_sf"/>
</dbReference>
<feature type="coiled-coil region" evidence="1">
    <location>
        <begin position="37"/>
        <end position="64"/>
    </location>
</feature>
<evidence type="ECO:0000313" key="4">
    <source>
        <dbReference type="Proteomes" id="UP000295662"/>
    </source>
</evidence>
<name>A0A4R7RIM5_9BACT</name>
<dbReference type="Proteomes" id="UP000295662">
    <property type="component" value="Unassembled WGS sequence"/>
</dbReference>
<evidence type="ECO:0000256" key="2">
    <source>
        <dbReference type="SAM" id="MobiDB-lite"/>
    </source>
</evidence>
<evidence type="ECO:0008006" key="5">
    <source>
        <dbReference type="Google" id="ProtNLM"/>
    </source>
</evidence>
<accession>A0A4R7RIM5</accession>
<evidence type="ECO:0000313" key="3">
    <source>
        <dbReference type="EMBL" id="TDU63111.1"/>
    </source>
</evidence>
<dbReference type="Gene3D" id="2.40.50.90">
    <property type="match status" value="1"/>
</dbReference>
<dbReference type="SUPFAM" id="SSF50199">
    <property type="entry name" value="Staphylococcal nuclease"/>
    <property type="match status" value="1"/>
</dbReference>
<organism evidence="3 4">
    <name type="scientific">Prosthecobacter fusiformis</name>
    <dbReference type="NCBI Taxonomy" id="48464"/>
    <lineage>
        <taxon>Bacteria</taxon>
        <taxon>Pseudomonadati</taxon>
        <taxon>Verrucomicrobiota</taxon>
        <taxon>Verrucomicrobiia</taxon>
        <taxon>Verrucomicrobiales</taxon>
        <taxon>Verrucomicrobiaceae</taxon>
        <taxon>Prosthecobacter</taxon>
    </lineage>
</organism>
<evidence type="ECO:0000256" key="1">
    <source>
        <dbReference type="SAM" id="Coils"/>
    </source>
</evidence>
<proteinExistence type="predicted"/>
<gene>
    <name evidence="3" type="ORF">EI77_04533</name>
</gene>
<protein>
    <recommendedName>
        <fullName evidence="5">Endonuclease YncB(Thermonuclease family)</fullName>
    </recommendedName>
</protein>
<dbReference type="EMBL" id="SOCA01000016">
    <property type="protein sequence ID" value="TDU63111.1"/>
    <property type="molecule type" value="Genomic_DNA"/>
</dbReference>
<feature type="region of interest" description="Disordered" evidence="2">
    <location>
        <begin position="466"/>
        <end position="485"/>
    </location>
</feature>
<sequence length="485" mass="52648">MAGIVMGIVGVGGAQTPDPAPLAVARAGFLRSVMTDSQTLTDQYERALAKIEQELAETADYEEARLVQQRRAELKALYLTNDTTLAQNLSFPLLPSQARLIGSAETRGDLITGWRTSGSGAEWANLRLSPGKYYLELEANLVELPSLPGTLVPGRSQPQESAAFDFFEVSLLPGAAENRRSFELRLSHDDTTFESLKIGPVNFTRSLVTLRLMAASGYPGNLLRLRNLRLVPATVEAPTITSPAAAGPSLEDLKKSMNETLAAVQKPILDSYLESLRQFSTGNSALKDAAEAESKRLLKLMENSRGQAAGPLRILVNNGGLNGFEDLDGARFVADAGNRGDRFLIEHEGRTLNIRLMWVQCAPVDDLAAGRQFSKHFDLGESDVTPLGRAAQEFTAGYLEGKALRVLVRPGKDKDGIAHALVFLPEIGLFQNVLVDQGLAAVMPPKERRGMMENGLYDSLLEREQAARRQKPAPGAWGISEAANR</sequence>
<dbReference type="AlphaFoldDB" id="A0A4R7RIM5"/>